<accession>A0AAD4QYR3</accession>
<feature type="compositionally biased region" description="Polar residues" evidence="1">
    <location>
        <begin position="115"/>
        <end position="126"/>
    </location>
</feature>
<dbReference type="EMBL" id="JAKKPZ010000068">
    <property type="protein sequence ID" value="KAI1704394.1"/>
    <property type="molecule type" value="Genomic_DNA"/>
</dbReference>
<organism evidence="2 3">
    <name type="scientific">Ditylenchus destructor</name>
    <dbReference type="NCBI Taxonomy" id="166010"/>
    <lineage>
        <taxon>Eukaryota</taxon>
        <taxon>Metazoa</taxon>
        <taxon>Ecdysozoa</taxon>
        <taxon>Nematoda</taxon>
        <taxon>Chromadorea</taxon>
        <taxon>Rhabditida</taxon>
        <taxon>Tylenchina</taxon>
        <taxon>Tylenchomorpha</taxon>
        <taxon>Sphaerularioidea</taxon>
        <taxon>Anguinidae</taxon>
        <taxon>Anguininae</taxon>
        <taxon>Ditylenchus</taxon>
    </lineage>
</organism>
<evidence type="ECO:0000256" key="1">
    <source>
        <dbReference type="SAM" id="MobiDB-lite"/>
    </source>
</evidence>
<proteinExistence type="predicted"/>
<feature type="compositionally biased region" description="Polar residues" evidence="1">
    <location>
        <begin position="153"/>
        <end position="188"/>
    </location>
</feature>
<sequence>MATEYMCSQCRTVLDESERRTHISAEHLDYFPFGCATCRKASLKLLATVEAHMNKHIATCHNSNNLGIVLLKDQAKEVALNEMVDQCIPIQQMPSNDSKSELRRALNLLDGAGTSIGSSNSVQNGPELTRMKDENGSDDDVIVIEDEIETVEMPNNSSGDNLPEPSTQIDTNEPNEQSAARPTTVNTPNYENTVGANAIMQKTEPSVTISIVPEPHKFTEPYLEMNFPHTRSQSVLKRRLSDNVSNDSFESREKRRLMMNDNQLAFGGNCSHDVNDNHANCSNRDVNPALINATVSQRKDHVERPTTSAQITSSVPADSSQKQIITKLFIVISKGIVCYETNDCREHKYASLSDCLTTLAGSELCKNGCEVVIQFYAGDTGIPFKYRDSGEKYKEFSTLGQLKSFAQQLNSIAFLWADVTVIAHFGPFKIKSNKSPSQFDYCSQLFSRERSMLKCKKLDVILVDNWPLSIVTNVVDRCDECDLQLEISHENNHENNDEFFEDIYELGVLQKAAVTLCIPDDDNAKEFMDKLKEKFRCAPQKCFKFEVFSQSKEVRKLSLKARNCILKATASKNYHDSVIIEQRAIGF</sequence>
<gene>
    <name evidence="2" type="ORF">DdX_14261</name>
</gene>
<keyword evidence="3" id="KW-1185">Reference proteome</keyword>
<name>A0AAD4QYR3_9BILA</name>
<dbReference type="Proteomes" id="UP001201812">
    <property type="component" value="Unassembled WGS sequence"/>
</dbReference>
<dbReference type="AlphaFoldDB" id="A0AAD4QYR3"/>
<feature type="region of interest" description="Disordered" evidence="1">
    <location>
        <begin position="113"/>
        <end position="188"/>
    </location>
</feature>
<feature type="compositionally biased region" description="Acidic residues" evidence="1">
    <location>
        <begin position="136"/>
        <end position="150"/>
    </location>
</feature>
<protein>
    <submittedName>
        <fullName evidence="2">Uncharacterized protein</fullName>
    </submittedName>
</protein>
<evidence type="ECO:0000313" key="2">
    <source>
        <dbReference type="EMBL" id="KAI1704394.1"/>
    </source>
</evidence>
<reference evidence="2" key="1">
    <citation type="submission" date="2022-01" db="EMBL/GenBank/DDBJ databases">
        <title>Genome Sequence Resource for Two Populations of Ditylenchus destructor, the Migratory Endoparasitic Phytonematode.</title>
        <authorList>
            <person name="Zhang H."/>
            <person name="Lin R."/>
            <person name="Xie B."/>
        </authorList>
    </citation>
    <scope>NUCLEOTIDE SEQUENCE</scope>
    <source>
        <strain evidence="2">BazhouSP</strain>
    </source>
</reference>
<evidence type="ECO:0000313" key="3">
    <source>
        <dbReference type="Proteomes" id="UP001201812"/>
    </source>
</evidence>
<comment type="caution">
    <text evidence="2">The sequence shown here is derived from an EMBL/GenBank/DDBJ whole genome shotgun (WGS) entry which is preliminary data.</text>
</comment>